<organism evidence="2">
    <name type="scientific">Culex pipiens</name>
    <name type="common">House mosquito</name>
    <dbReference type="NCBI Taxonomy" id="7175"/>
    <lineage>
        <taxon>Eukaryota</taxon>
        <taxon>Metazoa</taxon>
        <taxon>Ecdysozoa</taxon>
        <taxon>Arthropoda</taxon>
        <taxon>Hexapoda</taxon>
        <taxon>Insecta</taxon>
        <taxon>Pterygota</taxon>
        <taxon>Neoptera</taxon>
        <taxon>Endopterygota</taxon>
        <taxon>Diptera</taxon>
        <taxon>Nematocera</taxon>
        <taxon>Culicoidea</taxon>
        <taxon>Culicidae</taxon>
        <taxon>Culicinae</taxon>
        <taxon>Culicini</taxon>
        <taxon>Culex</taxon>
        <taxon>Culex</taxon>
    </lineage>
</organism>
<keyword evidence="1" id="KW-1133">Transmembrane helix</keyword>
<evidence type="ECO:0000313" key="2">
    <source>
        <dbReference type="EMBL" id="CAG6561885.1"/>
    </source>
</evidence>
<dbReference type="EMBL" id="HBUE01266894">
    <property type="protein sequence ID" value="CAG6561885.1"/>
    <property type="molecule type" value="Transcribed_RNA"/>
</dbReference>
<reference evidence="2" key="1">
    <citation type="submission" date="2021-05" db="EMBL/GenBank/DDBJ databases">
        <authorList>
            <person name="Alioto T."/>
            <person name="Alioto T."/>
            <person name="Gomez Garrido J."/>
        </authorList>
    </citation>
    <scope>NUCLEOTIDE SEQUENCE</scope>
</reference>
<dbReference type="EMBL" id="HBUE01161700">
    <property type="protein sequence ID" value="CAG6510481.1"/>
    <property type="molecule type" value="Transcribed_RNA"/>
</dbReference>
<protein>
    <submittedName>
        <fullName evidence="2">(northern house mosquito) hypothetical protein</fullName>
    </submittedName>
</protein>
<accession>A0A8D8IW44</accession>
<name>A0A8D8IW44_CULPI</name>
<evidence type="ECO:0000256" key="1">
    <source>
        <dbReference type="SAM" id="Phobius"/>
    </source>
</evidence>
<dbReference type="EMBL" id="HBUE01161696">
    <property type="protein sequence ID" value="CAG6510477.1"/>
    <property type="molecule type" value="Transcribed_RNA"/>
</dbReference>
<dbReference type="EMBL" id="HBUE01266892">
    <property type="protein sequence ID" value="CAG6561884.1"/>
    <property type="molecule type" value="Transcribed_RNA"/>
</dbReference>
<proteinExistence type="predicted"/>
<dbReference type="AlphaFoldDB" id="A0A8D8IW44"/>
<dbReference type="EMBL" id="HBUE01161698">
    <property type="protein sequence ID" value="CAG6510480.1"/>
    <property type="molecule type" value="Transcribed_RNA"/>
</dbReference>
<dbReference type="EMBL" id="HBUE01266889">
    <property type="protein sequence ID" value="CAG6561880.1"/>
    <property type="molecule type" value="Transcribed_RNA"/>
</dbReference>
<feature type="transmembrane region" description="Helical" evidence="1">
    <location>
        <begin position="95"/>
        <end position="113"/>
    </location>
</feature>
<sequence length="267" mass="30399">MARAAVHFLLFHEHCSCFHGMYFEPRKARKRFVHLQRFDLYCINLSICTSSAFGWGRGVVTNNTPTQRGHYRCDEDTPGHTFISIQEKRRHPDEVGLSLGLSVMDFFPVFFYLSLFSLLQRQGCIHTNTFPPLTLPSSSSSTFCLCCAMSRLITPRQLSGWNRCIQPAASSVSTLHNYTKLHQTTKTGHVHTWLHTVVVGATIWLLFIFFDSFSPFLGFPPFPCCRRRNYFSSLVLALFFALTCSLSPPSKNYFFGYVISSLSSSLC</sequence>
<keyword evidence="1" id="KW-0812">Transmembrane</keyword>
<dbReference type="EMBL" id="HBUE01161695">
    <property type="protein sequence ID" value="CAG6510476.1"/>
    <property type="molecule type" value="Transcribed_RNA"/>
</dbReference>
<dbReference type="EMBL" id="HBUE01266890">
    <property type="protein sequence ID" value="CAG6561881.1"/>
    <property type="molecule type" value="Transcribed_RNA"/>
</dbReference>
<feature type="transmembrane region" description="Helical" evidence="1">
    <location>
        <begin position="230"/>
        <end position="247"/>
    </location>
</feature>
<keyword evidence="1" id="KW-0472">Membrane</keyword>
<feature type="transmembrane region" description="Helical" evidence="1">
    <location>
        <begin position="190"/>
        <end position="210"/>
    </location>
</feature>